<gene>
    <name evidence="1" type="ORF">RPERSI_LOCUS29077</name>
</gene>
<accession>A0ACA9SC04</accession>
<dbReference type="Proteomes" id="UP000789920">
    <property type="component" value="Unassembled WGS sequence"/>
</dbReference>
<name>A0ACA9SC04_9GLOM</name>
<organism evidence="1 2">
    <name type="scientific">Racocetra persica</name>
    <dbReference type="NCBI Taxonomy" id="160502"/>
    <lineage>
        <taxon>Eukaryota</taxon>
        <taxon>Fungi</taxon>
        <taxon>Fungi incertae sedis</taxon>
        <taxon>Mucoromycota</taxon>
        <taxon>Glomeromycotina</taxon>
        <taxon>Glomeromycetes</taxon>
        <taxon>Diversisporales</taxon>
        <taxon>Gigasporaceae</taxon>
        <taxon>Racocetra</taxon>
    </lineage>
</organism>
<protein>
    <submittedName>
        <fullName evidence="1">4894_t:CDS:1</fullName>
    </submittedName>
</protein>
<feature type="non-terminal residue" evidence="1">
    <location>
        <position position="1"/>
    </location>
</feature>
<dbReference type="EMBL" id="CAJVQC010108235">
    <property type="protein sequence ID" value="CAG8834104.1"/>
    <property type="molecule type" value="Genomic_DNA"/>
</dbReference>
<reference evidence="1" key="1">
    <citation type="submission" date="2021-06" db="EMBL/GenBank/DDBJ databases">
        <authorList>
            <person name="Kallberg Y."/>
            <person name="Tangrot J."/>
            <person name="Rosling A."/>
        </authorList>
    </citation>
    <scope>NUCLEOTIDE SEQUENCE</scope>
    <source>
        <strain evidence="1">MA461A</strain>
    </source>
</reference>
<keyword evidence="2" id="KW-1185">Reference proteome</keyword>
<comment type="caution">
    <text evidence="1">The sequence shown here is derived from an EMBL/GenBank/DDBJ whole genome shotgun (WGS) entry which is preliminary data.</text>
</comment>
<evidence type="ECO:0000313" key="2">
    <source>
        <dbReference type="Proteomes" id="UP000789920"/>
    </source>
</evidence>
<feature type="non-terminal residue" evidence="1">
    <location>
        <position position="84"/>
    </location>
</feature>
<proteinExistence type="predicted"/>
<evidence type="ECO:0000313" key="1">
    <source>
        <dbReference type="EMBL" id="CAG8834104.1"/>
    </source>
</evidence>
<sequence length="84" mass="9842">PLYETDGFRRDRHCVHRHTYLTDERQKLVLTFKKFRLTAILKNIEVIKDSLLLNFFHNVERTARTIKETTGCFCCSANQAALKG</sequence>